<name>A0A8D8ZGY7_9HEMI</name>
<proteinExistence type="predicted"/>
<dbReference type="EMBL" id="HBUF01506901">
    <property type="protein sequence ID" value="CAG6745740.1"/>
    <property type="molecule type" value="Transcribed_RNA"/>
</dbReference>
<dbReference type="EMBL" id="HBUF01027771">
    <property type="protein sequence ID" value="CAG6613491.1"/>
    <property type="molecule type" value="Transcribed_RNA"/>
</dbReference>
<dbReference type="EMBL" id="HBUF01506904">
    <property type="protein sequence ID" value="CAG6745769.1"/>
    <property type="molecule type" value="Transcribed_RNA"/>
</dbReference>
<dbReference type="EMBL" id="HBUF01506885">
    <property type="protein sequence ID" value="CAG6745689.1"/>
    <property type="molecule type" value="Transcribed_RNA"/>
</dbReference>
<dbReference type="EMBL" id="HBUF01506920">
    <property type="protein sequence ID" value="CAG6745880.1"/>
    <property type="molecule type" value="Transcribed_RNA"/>
</dbReference>
<dbReference type="EMBL" id="HBUF01338954">
    <property type="protein sequence ID" value="CAG6699233.1"/>
    <property type="molecule type" value="Transcribed_RNA"/>
</dbReference>
<dbReference type="EMBL" id="HBUF01338952">
    <property type="protein sequence ID" value="CAG6699229.1"/>
    <property type="molecule type" value="Transcribed_RNA"/>
</dbReference>
<dbReference type="EMBL" id="HBUF01506883">
    <property type="protein sequence ID" value="CAG6745683.1"/>
    <property type="molecule type" value="Transcribed_RNA"/>
</dbReference>
<dbReference type="EMBL" id="HBUF01506905">
    <property type="protein sequence ID" value="CAG6745777.1"/>
    <property type="molecule type" value="Transcribed_RNA"/>
</dbReference>
<dbReference type="EMBL" id="HBUF01506906">
    <property type="protein sequence ID" value="CAG6745786.1"/>
    <property type="molecule type" value="Transcribed_RNA"/>
</dbReference>
<dbReference type="EMBL" id="HBUF01506882">
    <property type="protein sequence ID" value="CAG6745680.1"/>
    <property type="molecule type" value="Transcribed_RNA"/>
</dbReference>
<organism evidence="1">
    <name type="scientific">Cacopsylla melanoneura</name>
    <dbReference type="NCBI Taxonomy" id="428564"/>
    <lineage>
        <taxon>Eukaryota</taxon>
        <taxon>Metazoa</taxon>
        <taxon>Ecdysozoa</taxon>
        <taxon>Arthropoda</taxon>
        <taxon>Hexapoda</taxon>
        <taxon>Insecta</taxon>
        <taxon>Pterygota</taxon>
        <taxon>Neoptera</taxon>
        <taxon>Paraneoptera</taxon>
        <taxon>Hemiptera</taxon>
        <taxon>Sternorrhyncha</taxon>
        <taxon>Psylloidea</taxon>
        <taxon>Psyllidae</taxon>
        <taxon>Psyllinae</taxon>
        <taxon>Cacopsylla</taxon>
    </lineage>
</organism>
<dbReference type="EMBL" id="HBUF01506912">
    <property type="protein sequence ID" value="CAG6745834.1"/>
    <property type="molecule type" value="Transcribed_RNA"/>
</dbReference>
<dbReference type="EMBL" id="HBUF01506877">
    <property type="protein sequence ID" value="CAG6745662.1"/>
    <property type="molecule type" value="Transcribed_RNA"/>
</dbReference>
<dbReference type="EMBL" id="HBUF01506913">
    <property type="protein sequence ID" value="CAG6745842.1"/>
    <property type="molecule type" value="Transcribed_RNA"/>
</dbReference>
<dbReference type="EMBL" id="HBUF01506907">
    <property type="protein sequence ID" value="CAG6745795.1"/>
    <property type="molecule type" value="Transcribed_RNA"/>
</dbReference>
<dbReference type="EMBL" id="HBUF01506876">
    <property type="protein sequence ID" value="CAG6745655.1"/>
    <property type="molecule type" value="Transcribed_RNA"/>
</dbReference>
<dbReference type="EMBL" id="HBUF01506880">
    <property type="protein sequence ID" value="CAG6745672.1"/>
    <property type="molecule type" value="Transcribed_RNA"/>
</dbReference>
<dbReference type="EMBL" id="HBUF01506909">
    <property type="protein sequence ID" value="CAG6745811.1"/>
    <property type="molecule type" value="Transcribed_RNA"/>
</dbReference>
<dbReference type="EMBL" id="HBUF01027773">
    <property type="protein sequence ID" value="CAG6613497.1"/>
    <property type="molecule type" value="Transcribed_RNA"/>
</dbReference>
<dbReference type="EMBL" id="HBUF01506892">
    <property type="protein sequence ID" value="CAG6745702.1"/>
    <property type="molecule type" value="Transcribed_RNA"/>
</dbReference>
<dbReference type="EMBL" id="HBUF01506891">
    <property type="protein sequence ID" value="CAG6745699.1"/>
    <property type="molecule type" value="Transcribed_RNA"/>
</dbReference>
<dbReference type="EMBL" id="HBUF01506903">
    <property type="protein sequence ID" value="CAG6745761.1"/>
    <property type="molecule type" value="Transcribed_RNA"/>
</dbReference>
<dbReference type="EMBL" id="HBUF01506886">
    <property type="protein sequence ID" value="CAG6745691.1"/>
    <property type="molecule type" value="Transcribed_RNA"/>
</dbReference>
<dbReference type="EMBL" id="HBUF01506914">
    <property type="protein sequence ID" value="CAG6745851.1"/>
    <property type="molecule type" value="Transcribed_RNA"/>
</dbReference>
<dbReference type="EMBL" id="HBUF01338953">
    <property type="protein sequence ID" value="CAG6699231.1"/>
    <property type="molecule type" value="Transcribed_RNA"/>
</dbReference>
<reference evidence="1" key="1">
    <citation type="submission" date="2021-05" db="EMBL/GenBank/DDBJ databases">
        <authorList>
            <person name="Alioto T."/>
            <person name="Alioto T."/>
            <person name="Gomez Garrido J."/>
        </authorList>
    </citation>
    <scope>NUCLEOTIDE SEQUENCE</scope>
</reference>
<dbReference type="EMBL" id="HBUF01506893">
    <property type="protein sequence ID" value="CAG6745706.1"/>
    <property type="molecule type" value="Transcribed_RNA"/>
</dbReference>
<dbReference type="EMBL" id="HBUF01506890">
    <property type="protein sequence ID" value="CAG6745696.1"/>
    <property type="molecule type" value="Transcribed_RNA"/>
</dbReference>
<evidence type="ECO:0000313" key="1">
    <source>
        <dbReference type="EMBL" id="CAG6745777.1"/>
    </source>
</evidence>
<sequence length="104" mass="12098">MSKLPPVKNGELLRKHSLMLFNLRRMSIRPCWTSTIWQLPTMMPTSLTSWNQNSSRNKWTPSNPWQICSRMFAELAKAWVSLFSTRNSNLKLLARAYFKLPAGV</sequence>
<accession>A0A8D8ZGY7</accession>
<dbReference type="EMBL" id="HBUF01506911">
    <property type="protein sequence ID" value="CAG6745826.1"/>
    <property type="molecule type" value="Transcribed_RNA"/>
</dbReference>
<dbReference type="EMBL" id="HBUF01506910">
    <property type="protein sequence ID" value="CAG6745819.1"/>
    <property type="molecule type" value="Transcribed_RNA"/>
</dbReference>
<dbReference type="EMBL" id="HBUF01506908">
    <property type="protein sequence ID" value="CAG6745803.1"/>
    <property type="molecule type" value="Transcribed_RNA"/>
</dbReference>
<dbReference type="EMBL" id="HBUF01027772">
    <property type="protein sequence ID" value="CAG6613494.1"/>
    <property type="molecule type" value="Transcribed_RNA"/>
</dbReference>
<dbReference type="EMBL" id="HBUF01338951">
    <property type="protein sequence ID" value="CAG6699227.1"/>
    <property type="molecule type" value="Transcribed_RNA"/>
</dbReference>
<dbReference type="EMBL" id="HBUF01027774">
    <property type="protein sequence ID" value="CAG6613500.1"/>
    <property type="molecule type" value="Transcribed_RNA"/>
</dbReference>
<dbReference type="EMBL" id="HBUF01506887">
    <property type="protein sequence ID" value="CAG6745693.1"/>
    <property type="molecule type" value="Transcribed_RNA"/>
</dbReference>
<dbReference type="EMBL" id="HBUF01506878">
    <property type="protein sequence ID" value="CAG6745666.1"/>
    <property type="molecule type" value="Transcribed_RNA"/>
</dbReference>
<dbReference type="EMBL" id="HBUF01506881">
    <property type="protein sequence ID" value="CAG6745676.1"/>
    <property type="molecule type" value="Transcribed_RNA"/>
</dbReference>
<protein>
    <submittedName>
        <fullName evidence="1">Uncharacterized protein</fullName>
    </submittedName>
</protein>
<dbReference type="EMBL" id="HBUF01506902">
    <property type="protein sequence ID" value="CAG6745752.1"/>
    <property type="molecule type" value="Transcribed_RNA"/>
</dbReference>
<dbReference type="EMBL" id="HBUF01506884">
    <property type="protein sequence ID" value="CAG6745686.1"/>
    <property type="molecule type" value="Transcribed_RNA"/>
</dbReference>
<dbReference type="EMBL" id="HBUF01506919">
    <property type="protein sequence ID" value="CAG6745871.1"/>
    <property type="molecule type" value="Transcribed_RNA"/>
</dbReference>
<dbReference type="EMBL" id="HBUF01506879">
    <property type="protein sequence ID" value="CAG6745669.1"/>
    <property type="molecule type" value="Transcribed_RNA"/>
</dbReference>
<dbReference type="AlphaFoldDB" id="A0A8D8ZGY7"/>